<dbReference type="GO" id="GO:0003755">
    <property type="term" value="F:peptidyl-prolyl cis-trans isomerase activity"/>
    <property type="evidence" value="ECO:0007669"/>
    <property type="project" value="UniProtKB-KW"/>
</dbReference>
<name>A0A552X6D9_9GAMM</name>
<dbReference type="Proteomes" id="UP000320359">
    <property type="component" value="Unassembled WGS sequence"/>
</dbReference>
<dbReference type="OrthoDB" id="9807797at2"/>
<keyword evidence="4" id="KW-0732">Signal</keyword>
<dbReference type="SUPFAM" id="SSF50891">
    <property type="entry name" value="Cyclophilin-like"/>
    <property type="match status" value="1"/>
</dbReference>
<evidence type="ECO:0000256" key="1">
    <source>
        <dbReference type="ARBA" id="ARBA00013194"/>
    </source>
</evidence>
<dbReference type="AlphaFoldDB" id="A0A552X6D9"/>
<feature type="chain" id="PRO_5022188729" description="peptidylprolyl isomerase" evidence="4">
    <location>
        <begin position="26"/>
        <end position="203"/>
    </location>
</feature>
<organism evidence="6 7">
    <name type="scientific">Aliidiomarina halalkaliphila</name>
    <dbReference type="NCBI Taxonomy" id="2593535"/>
    <lineage>
        <taxon>Bacteria</taxon>
        <taxon>Pseudomonadati</taxon>
        <taxon>Pseudomonadota</taxon>
        <taxon>Gammaproteobacteria</taxon>
        <taxon>Alteromonadales</taxon>
        <taxon>Idiomarinaceae</taxon>
        <taxon>Aliidiomarina</taxon>
    </lineage>
</organism>
<feature type="signal peptide" evidence="4">
    <location>
        <begin position="1"/>
        <end position="25"/>
    </location>
</feature>
<gene>
    <name evidence="6" type="ORF">FM042_04675</name>
</gene>
<feature type="domain" description="PPIase cyclophilin-type" evidence="5">
    <location>
        <begin position="43"/>
        <end position="198"/>
    </location>
</feature>
<evidence type="ECO:0000259" key="5">
    <source>
        <dbReference type="PROSITE" id="PS50072"/>
    </source>
</evidence>
<dbReference type="EMBL" id="VJWL01000001">
    <property type="protein sequence ID" value="TRW50133.1"/>
    <property type="molecule type" value="Genomic_DNA"/>
</dbReference>
<keyword evidence="2" id="KW-0697">Rotamase</keyword>
<protein>
    <recommendedName>
        <fullName evidence="1">peptidylprolyl isomerase</fullName>
        <ecNumber evidence="1">5.2.1.8</ecNumber>
    </recommendedName>
</protein>
<comment type="caution">
    <text evidence="6">The sequence shown here is derived from an EMBL/GenBank/DDBJ whole genome shotgun (WGS) entry which is preliminary data.</text>
</comment>
<evidence type="ECO:0000313" key="6">
    <source>
        <dbReference type="EMBL" id="TRW50133.1"/>
    </source>
</evidence>
<evidence type="ECO:0000313" key="7">
    <source>
        <dbReference type="Proteomes" id="UP000320359"/>
    </source>
</evidence>
<dbReference type="InterPro" id="IPR044665">
    <property type="entry name" value="E_coli_cyclophilin_A-like"/>
</dbReference>
<dbReference type="EC" id="5.2.1.8" evidence="1"/>
<sequence>MTRILSFVMMGLVALGLSVSSAVQADDADIQKDNLYPKVRFVTSMGDMVVELDRWRAPYTVDHFLNHVVSGSYNGSLFSRVIDDFVVQGGGYNTDWESLPEGPTVINESGNGLRNDFGTIAMARQNDPHSARRQFYFNVKDNDSLNPSARRWGYAVFGRVVENAELLYEMAAVETHTHEETGFPDVPVETIELIRVELLPEEL</sequence>
<dbReference type="Pfam" id="PF00160">
    <property type="entry name" value="Pro_isomerase"/>
    <property type="match status" value="1"/>
</dbReference>
<accession>A0A552X6D9</accession>
<dbReference type="Gene3D" id="2.40.100.10">
    <property type="entry name" value="Cyclophilin-like"/>
    <property type="match status" value="1"/>
</dbReference>
<proteinExistence type="predicted"/>
<dbReference type="InterPro" id="IPR002130">
    <property type="entry name" value="Cyclophilin-type_PPIase_dom"/>
</dbReference>
<keyword evidence="3 6" id="KW-0413">Isomerase</keyword>
<keyword evidence="7" id="KW-1185">Reference proteome</keyword>
<dbReference type="PANTHER" id="PTHR43246">
    <property type="entry name" value="PEPTIDYL-PROLYL CIS-TRANS ISOMERASE CYP38, CHLOROPLASTIC"/>
    <property type="match status" value="1"/>
</dbReference>
<dbReference type="PROSITE" id="PS50072">
    <property type="entry name" value="CSA_PPIASE_2"/>
    <property type="match status" value="1"/>
</dbReference>
<reference evidence="6 7" key="1">
    <citation type="submission" date="2019-07" db="EMBL/GenBank/DDBJ databases">
        <authorList>
            <person name="Yang M."/>
            <person name="Zhao D."/>
            <person name="Xiang H."/>
        </authorList>
    </citation>
    <scope>NUCLEOTIDE SEQUENCE [LARGE SCALE GENOMIC DNA]</scope>
    <source>
        <strain evidence="6 7">IM1326</strain>
    </source>
</reference>
<evidence type="ECO:0000256" key="4">
    <source>
        <dbReference type="SAM" id="SignalP"/>
    </source>
</evidence>
<evidence type="ECO:0000256" key="2">
    <source>
        <dbReference type="ARBA" id="ARBA00023110"/>
    </source>
</evidence>
<dbReference type="InterPro" id="IPR029000">
    <property type="entry name" value="Cyclophilin-like_dom_sf"/>
</dbReference>
<evidence type="ECO:0000256" key="3">
    <source>
        <dbReference type="ARBA" id="ARBA00023235"/>
    </source>
</evidence>